<evidence type="ECO:0000259" key="4">
    <source>
        <dbReference type="Pfam" id="PF23557"/>
    </source>
</evidence>
<dbReference type="InterPro" id="IPR052284">
    <property type="entry name" value="Collagen_mod_leprecan"/>
</dbReference>
<organism evidence="5">
    <name type="scientific">Arion vulgaris</name>
    <dbReference type="NCBI Taxonomy" id="1028688"/>
    <lineage>
        <taxon>Eukaryota</taxon>
        <taxon>Metazoa</taxon>
        <taxon>Spiralia</taxon>
        <taxon>Lophotrochozoa</taxon>
        <taxon>Mollusca</taxon>
        <taxon>Gastropoda</taxon>
        <taxon>Heterobranchia</taxon>
        <taxon>Euthyneura</taxon>
        <taxon>Panpulmonata</taxon>
        <taxon>Eupulmonata</taxon>
        <taxon>Stylommatophora</taxon>
        <taxon>Helicina</taxon>
        <taxon>Arionoidea</taxon>
        <taxon>Arionidae</taxon>
        <taxon>Arion</taxon>
    </lineage>
</organism>
<reference evidence="5" key="1">
    <citation type="submission" date="2014-12" db="EMBL/GenBank/DDBJ databases">
        <title>Insight into the proteome of Arion vulgaris.</title>
        <authorList>
            <person name="Aradska J."/>
            <person name="Bulat T."/>
            <person name="Smidak R."/>
            <person name="Sarate P."/>
            <person name="Gangsoo J."/>
            <person name="Sialana F."/>
            <person name="Bilban M."/>
            <person name="Lubec G."/>
        </authorList>
    </citation>
    <scope>NUCLEOTIDE SEQUENCE</scope>
    <source>
        <tissue evidence="5">Skin</tissue>
    </source>
</reference>
<sequence length="209" mass="24164">MAFSYSCAVSTNQFSWNSKYLFTLIIVVLYVGFSHSTDDKTDVSASLESGVDDGSDNSDISSTEQLTKPLVEISVKLKRLEDDSFIEELTFEKLYEQGVRAYDDQLWYSCANKIEKAIKDYRIYKHALSDCRLNCSRGIQTSKLSNLSSNIEDFKTFAKFLKDADCFSRCTDESVSTRPRLTERLENAFEKRTPYQYLQFCYFKLDRLD</sequence>
<evidence type="ECO:0000256" key="2">
    <source>
        <dbReference type="ARBA" id="ARBA00023180"/>
    </source>
</evidence>
<dbReference type="Pfam" id="PF23557">
    <property type="entry name" value="TPR_leprecan"/>
    <property type="match status" value="1"/>
</dbReference>
<protein>
    <recommendedName>
        <fullName evidence="4">Leprecan-like alpha-helical domain-containing protein</fullName>
    </recommendedName>
</protein>
<dbReference type="GO" id="GO:0005518">
    <property type="term" value="F:collagen binding"/>
    <property type="evidence" value="ECO:0007669"/>
    <property type="project" value="TreeGrafter"/>
</dbReference>
<feature type="transmembrane region" description="Helical" evidence="3">
    <location>
        <begin position="20"/>
        <end position="37"/>
    </location>
</feature>
<feature type="domain" description="Leprecan-like alpha-helical" evidence="4">
    <location>
        <begin position="91"/>
        <end position="209"/>
    </location>
</feature>
<dbReference type="EMBL" id="HACG01003049">
    <property type="protein sequence ID" value="CEK49914.1"/>
    <property type="molecule type" value="Transcribed_RNA"/>
</dbReference>
<dbReference type="PANTHER" id="PTHR13986:SF8">
    <property type="entry name" value="PROLYL 3-HYDROXYLASE 1-LIKE PROTEIN"/>
    <property type="match status" value="1"/>
</dbReference>
<dbReference type="InterPro" id="IPR056585">
    <property type="entry name" value="Leprecan_dom"/>
</dbReference>
<dbReference type="PANTHER" id="PTHR13986">
    <property type="entry name" value="PROTEIN LYSINE HYDROXYLATION COMPLEX COMPONENT"/>
    <property type="match status" value="1"/>
</dbReference>
<evidence type="ECO:0000256" key="3">
    <source>
        <dbReference type="SAM" id="Phobius"/>
    </source>
</evidence>
<accession>A0A0B6Y1B2</accession>
<keyword evidence="3" id="KW-0472">Membrane</keyword>
<dbReference type="GO" id="GO:0005783">
    <property type="term" value="C:endoplasmic reticulum"/>
    <property type="evidence" value="ECO:0007669"/>
    <property type="project" value="TreeGrafter"/>
</dbReference>
<keyword evidence="2" id="KW-0325">Glycoprotein</keyword>
<dbReference type="GO" id="GO:0030199">
    <property type="term" value="P:collagen fibril organization"/>
    <property type="evidence" value="ECO:0007669"/>
    <property type="project" value="TreeGrafter"/>
</dbReference>
<evidence type="ECO:0000313" key="5">
    <source>
        <dbReference type="EMBL" id="CEK49914.1"/>
    </source>
</evidence>
<evidence type="ECO:0000256" key="1">
    <source>
        <dbReference type="ARBA" id="ARBA00022729"/>
    </source>
</evidence>
<gene>
    <name evidence="5" type="primary">ORF9281</name>
</gene>
<keyword evidence="1" id="KW-0732">Signal</keyword>
<dbReference type="AlphaFoldDB" id="A0A0B6Y1B2"/>
<name>A0A0B6Y1B2_9EUPU</name>
<keyword evidence="3" id="KW-1133">Transmembrane helix</keyword>
<keyword evidence="3" id="KW-0812">Transmembrane</keyword>
<proteinExistence type="predicted"/>
<feature type="non-terminal residue" evidence="5">
    <location>
        <position position="209"/>
    </location>
</feature>